<evidence type="ECO:0000313" key="4">
    <source>
        <dbReference type="Proteomes" id="UP001221142"/>
    </source>
</evidence>
<dbReference type="InterPro" id="IPR027417">
    <property type="entry name" value="P-loop_NTPase"/>
</dbReference>
<feature type="domain" description="NACHT" evidence="2">
    <location>
        <begin position="130"/>
        <end position="276"/>
    </location>
</feature>
<sequence>MEEFEALQKRHGFVRILESDEDVRTIEAAVKRIDGQLRTFQLAVMTSIDKNTYLIDKKTDLIDKKTDLIDKKTDLSREQSTLQILYRATASDASHDAGERFPPPQCHPQTRTDILQQLAHWASTNDPSTRILWLHGPAGAGKSAIAQTLCQDLAADDRPVASFFFKRGDPSRGESMKLFPTIAYQLAYSVAEFRANIVPHIDDSPHIFHKSLPTQLDALILEPSYKLPATPISVVVIDGLDECTGENRQQEIVRSIARGLMEHPTTPLRFLIVSRPEPHIAELFQEPNFHNTHRQMNIAPSFTDIHTYLRDEFGRILQNHKMMVGIPAPWPSHEVLDHLIERSSGYFIYAATVIKFMDDPDFRPTDRLSIIMGMAKPKHGSPYAALDQLYTQILGEVPDSAQLLPILAVLAAGYILPMFKIEQLLGLQSGDVWLTLRRAHSVIDVPADPTDTTHLRPHHASFIDFLKDEARSSAFFTGPGSIHHQNLAAPILDALSYNYEDQSLNADGHVAWQLFAIDFTQCLPTEDLVARLRLVNPDFILTYPNAESSAVGVLNWLNTIHPAPPEDLIRVWEAYYFMAECDHAWSRVRMKTRDTAIDVLLNIEQVLAWTSPNLRELLHVYVLMYDNAVMPSLDIIRHILSHSWDDLRRIICPLRETVGQESDKLKLLFLSACHPTRIHELLPAATLQHLAQGCMRTMIKLTTNRLPRNLDRAAPLWGSVLRACPPDPELLETLIEAERLSAISDPRRLFNKSSVHNAIEWLKTFPEPPLQLIEGIQALLPNSESRWGDVADADLEDFWAGWKERTGW</sequence>
<dbReference type="AlphaFoldDB" id="A0AAD7BPE2"/>
<comment type="caution">
    <text evidence="3">The sequence shown here is derived from an EMBL/GenBank/DDBJ whole genome shotgun (WGS) entry which is preliminary data.</text>
</comment>
<dbReference type="PROSITE" id="PS50837">
    <property type="entry name" value="NACHT"/>
    <property type="match status" value="1"/>
</dbReference>
<proteinExistence type="predicted"/>
<dbReference type="EMBL" id="JARKIF010000011">
    <property type="protein sequence ID" value="KAJ7626848.1"/>
    <property type="molecule type" value="Genomic_DNA"/>
</dbReference>
<dbReference type="Pfam" id="PF24883">
    <property type="entry name" value="NPHP3_N"/>
    <property type="match status" value="1"/>
</dbReference>
<name>A0AAD7BPE2_9AGAR</name>
<gene>
    <name evidence="3" type="ORF">FB45DRAFT_55624</name>
</gene>
<keyword evidence="1" id="KW-0677">Repeat</keyword>
<dbReference type="InterPro" id="IPR056884">
    <property type="entry name" value="NPHP3-like_N"/>
</dbReference>
<reference evidence="3" key="1">
    <citation type="submission" date="2023-03" db="EMBL/GenBank/DDBJ databases">
        <title>Massive genome expansion in bonnet fungi (Mycena s.s.) driven by repeated elements and novel gene families across ecological guilds.</title>
        <authorList>
            <consortium name="Lawrence Berkeley National Laboratory"/>
            <person name="Harder C.B."/>
            <person name="Miyauchi S."/>
            <person name="Viragh M."/>
            <person name="Kuo A."/>
            <person name="Thoen E."/>
            <person name="Andreopoulos B."/>
            <person name="Lu D."/>
            <person name="Skrede I."/>
            <person name="Drula E."/>
            <person name="Henrissat B."/>
            <person name="Morin E."/>
            <person name="Kohler A."/>
            <person name="Barry K."/>
            <person name="LaButti K."/>
            <person name="Morin E."/>
            <person name="Salamov A."/>
            <person name="Lipzen A."/>
            <person name="Mereny Z."/>
            <person name="Hegedus B."/>
            <person name="Baldrian P."/>
            <person name="Stursova M."/>
            <person name="Weitz H."/>
            <person name="Taylor A."/>
            <person name="Grigoriev I.V."/>
            <person name="Nagy L.G."/>
            <person name="Martin F."/>
            <person name="Kauserud H."/>
        </authorList>
    </citation>
    <scope>NUCLEOTIDE SEQUENCE</scope>
    <source>
        <strain evidence="3">9284</strain>
    </source>
</reference>
<evidence type="ECO:0000259" key="2">
    <source>
        <dbReference type="PROSITE" id="PS50837"/>
    </source>
</evidence>
<dbReference type="InterPro" id="IPR007111">
    <property type="entry name" value="NACHT_NTPase"/>
</dbReference>
<accession>A0AAD7BPE2</accession>
<evidence type="ECO:0000313" key="3">
    <source>
        <dbReference type="EMBL" id="KAJ7626848.1"/>
    </source>
</evidence>
<dbReference type="Proteomes" id="UP001221142">
    <property type="component" value="Unassembled WGS sequence"/>
</dbReference>
<evidence type="ECO:0000256" key="1">
    <source>
        <dbReference type="ARBA" id="ARBA00022737"/>
    </source>
</evidence>
<dbReference type="PANTHER" id="PTHR10039">
    <property type="entry name" value="AMELOGENIN"/>
    <property type="match status" value="1"/>
</dbReference>
<dbReference type="PANTHER" id="PTHR10039:SF17">
    <property type="entry name" value="FUNGAL STAND N-TERMINAL GOODBYE DOMAIN-CONTAINING PROTEIN-RELATED"/>
    <property type="match status" value="1"/>
</dbReference>
<dbReference type="SUPFAM" id="SSF52540">
    <property type="entry name" value="P-loop containing nucleoside triphosphate hydrolases"/>
    <property type="match status" value="1"/>
</dbReference>
<dbReference type="Gene3D" id="3.40.50.300">
    <property type="entry name" value="P-loop containing nucleotide triphosphate hydrolases"/>
    <property type="match status" value="1"/>
</dbReference>
<organism evidence="3 4">
    <name type="scientific">Roridomyces roridus</name>
    <dbReference type="NCBI Taxonomy" id="1738132"/>
    <lineage>
        <taxon>Eukaryota</taxon>
        <taxon>Fungi</taxon>
        <taxon>Dikarya</taxon>
        <taxon>Basidiomycota</taxon>
        <taxon>Agaricomycotina</taxon>
        <taxon>Agaricomycetes</taxon>
        <taxon>Agaricomycetidae</taxon>
        <taxon>Agaricales</taxon>
        <taxon>Marasmiineae</taxon>
        <taxon>Mycenaceae</taxon>
        <taxon>Roridomyces</taxon>
    </lineage>
</organism>
<protein>
    <recommendedName>
        <fullName evidence="2">NACHT domain-containing protein</fullName>
    </recommendedName>
</protein>
<keyword evidence="4" id="KW-1185">Reference proteome</keyword>